<feature type="domain" description="Squalene cyclase N-terminal" evidence="1">
    <location>
        <begin position="34"/>
        <end position="84"/>
    </location>
</feature>
<dbReference type="Gene3D" id="1.50.10.20">
    <property type="match status" value="1"/>
</dbReference>
<organism evidence="2 3">
    <name type="scientific">Aspergillus tanneri</name>
    <dbReference type="NCBI Taxonomy" id="1220188"/>
    <lineage>
        <taxon>Eukaryota</taxon>
        <taxon>Fungi</taxon>
        <taxon>Dikarya</taxon>
        <taxon>Ascomycota</taxon>
        <taxon>Pezizomycotina</taxon>
        <taxon>Eurotiomycetes</taxon>
        <taxon>Eurotiomycetidae</taxon>
        <taxon>Eurotiales</taxon>
        <taxon>Aspergillaceae</taxon>
        <taxon>Aspergillus</taxon>
        <taxon>Aspergillus subgen. Circumdati</taxon>
    </lineage>
</organism>
<proteinExistence type="predicted"/>
<dbReference type="STRING" id="1220188.A0A4V3UNC5"/>
<name>A0A4V3UNC5_9EURO</name>
<evidence type="ECO:0000313" key="3">
    <source>
        <dbReference type="Proteomes" id="UP000308092"/>
    </source>
</evidence>
<dbReference type="AlphaFoldDB" id="A0A4V3UNC5"/>
<dbReference type="InterPro" id="IPR032697">
    <property type="entry name" value="SQ_cyclase_N"/>
</dbReference>
<dbReference type="Pfam" id="PF13249">
    <property type="entry name" value="SQHop_cyclase_N"/>
    <property type="match status" value="1"/>
</dbReference>
<dbReference type="EMBL" id="SOSA01000496">
    <property type="protein sequence ID" value="THC90654.1"/>
    <property type="molecule type" value="Genomic_DNA"/>
</dbReference>
<evidence type="ECO:0000313" key="2">
    <source>
        <dbReference type="EMBL" id="THC90654.1"/>
    </source>
</evidence>
<dbReference type="Proteomes" id="UP000308092">
    <property type="component" value="Unassembled WGS sequence"/>
</dbReference>
<dbReference type="VEuPathDB" id="FungiDB:EYZ11_009879"/>
<keyword evidence="3" id="KW-1185">Reference proteome</keyword>
<dbReference type="SUPFAM" id="SSF48239">
    <property type="entry name" value="Terpenoid cyclases/Protein prenyltransferases"/>
    <property type="match status" value="1"/>
</dbReference>
<sequence length="98" mass="10900">MPLHIEACDATKRAGTYALRQVREDGHWYGFSIETDQDDLVKYFLSEQNRDGSWSIAYDYPGDASTTAEAYFALCLLGLDATTKRCALHASSSSRKVA</sequence>
<gene>
    <name evidence="2" type="ORF">EYZ11_009879</name>
</gene>
<evidence type="ECO:0000259" key="1">
    <source>
        <dbReference type="Pfam" id="PF13249"/>
    </source>
</evidence>
<accession>A0A4V3UNC5</accession>
<reference evidence="2 3" key="1">
    <citation type="submission" date="2019-03" db="EMBL/GenBank/DDBJ databases">
        <title>The genome sequence of a newly discovered highly antifungal drug resistant Aspergillus species, Aspergillus tanneri NIH 1004.</title>
        <authorList>
            <person name="Mounaud S."/>
            <person name="Singh I."/>
            <person name="Joardar V."/>
            <person name="Pakala S."/>
            <person name="Pakala S."/>
            <person name="Venepally P."/>
            <person name="Hoover J."/>
            <person name="Nierman W."/>
            <person name="Chung J."/>
            <person name="Losada L."/>
        </authorList>
    </citation>
    <scope>NUCLEOTIDE SEQUENCE [LARGE SCALE GENOMIC DNA]</scope>
    <source>
        <strain evidence="2 3">NIH1004</strain>
    </source>
</reference>
<protein>
    <recommendedName>
        <fullName evidence="1">Squalene cyclase N-terminal domain-containing protein</fullName>
    </recommendedName>
</protein>
<dbReference type="InterPro" id="IPR008930">
    <property type="entry name" value="Terpenoid_cyclase/PrenylTrfase"/>
</dbReference>
<comment type="caution">
    <text evidence="2">The sequence shown here is derived from an EMBL/GenBank/DDBJ whole genome shotgun (WGS) entry which is preliminary data.</text>
</comment>